<evidence type="ECO:0000313" key="4">
    <source>
        <dbReference type="Proteomes" id="UP001431634"/>
    </source>
</evidence>
<comment type="caution">
    <text evidence="3">The sequence shown here is derived from an EMBL/GenBank/DDBJ whole genome shotgun (WGS) entry which is preliminary data.</text>
</comment>
<reference evidence="3" key="1">
    <citation type="submission" date="2023-05" db="EMBL/GenBank/DDBJ databases">
        <title>Whole genome sequence of Commensalibacter sp.</title>
        <authorList>
            <person name="Charoenyingcharoen P."/>
            <person name="Yukphan P."/>
        </authorList>
    </citation>
    <scope>NUCLEOTIDE SEQUENCE</scope>
    <source>
        <strain evidence="3">TBRC 16381</strain>
    </source>
</reference>
<dbReference type="PROSITE" id="PS50206">
    <property type="entry name" value="RHODANESE_3"/>
    <property type="match status" value="1"/>
</dbReference>
<keyword evidence="1" id="KW-0812">Transmembrane</keyword>
<evidence type="ECO:0000256" key="1">
    <source>
        <dbReference type="SAM" id="Phobius"/>
    </source>
</evidence>
<proteinExistence type="predicted"/>
<dbReference type="InterPro" id="IPR045886">
    <property type="entry name" value="ThiF/MoeB/HesA"/>
</dbReference>
<dbReference type="InterPro" id="IPR035985">
    <property type="entry name" value="Ubiquitin-activating_enz"/>
</dbReference>
<evidence type="ECO:0000313" key="3">
    <source>
        <dbReference type="EMBL" id="MDI2091358.1"/>
    </source>
</evidence>
<dbReference type="Pfam" id="PF00899">
    <property type="entry name" value="ThiF"/>
    <property type="match status" value="1"/>
</dbReference>
<dbReference type="RefSeq" id="WP_281448454.1">
    <property type="nucleotide sequence ID" value="NZ_JASBAO010000001.1"/>
</dbReference>
<gene>
    <name evidence="3" type="ORF">QJV27_08250</name>
</gene>
<evidence type="ECO:0000259" key="2">
    <source>
        <dbReference type="PROSITE" id="PS50206"/>
    </source>
</evidence>
<sequence length="328" mass="36413">MPLKRLIMQRYERQMKLPEIGKDGQVKLSKSRILVVGCGGLGCTVLPLLCGGGVGYIRLYDHDVVEEHNLHRQSLYRMTDIGKPKVFCAKTLLNQQNPDCQIDTYQQRLVPGNVYEALQNIDLVIDASDNFMVTYSLSDACKKVSIPLVSASVIERYGYVGSFCGHGPSYRAVFPKFASVEGNCNSVGVMGPVVAILGAIQAQMALSILLGFTNSPLGQLINVDCRTWRFSQFRFDQATEPEEEGITFIDYADLRTDDVIIELRSVQEAPQTVAPNVLRLLPHEIINWDPPLSQRIICVCKTGVRAAQAAYQLQQKGVKSLAILADYR</sequence>
<dbReference type="Proteomes" id="UP001431634">
    <property type="component" value="Unassembled WGS sequence"/>
</dbReference>
<dbReference type="Gene3D" id="3.40.50.720">
    <property type="entry name" value="NAD(P)-binding Rossmann-like Domain"/>
    <property type="match status" value="1"/>
</dbReference>
<dbReference type="PANTHER" id="PTHR10953">
    <property type="entry name" value="UBIQUITIN-ACTIVATING ENZYME E1"/>
    <property type="match status" value="1"/>
</dbReference>
<keyword evidence="1" id="KW-0472">Membrane</keyword>
<dbReference type="CDD" id="cd00757">
    <property type="entry name" value="ThiF_MoeB_HesA_family"/>
    <property type="match status" value="1"/>
</dbReference>
<feature type="domain" description="Rhodanese" evidence="2">
    <location>
        <begin position="216"/>
        <end position="327"/>
    </location>
</feature>
<dbReference type="PANTHER" id="PTHR10953:SF102">
    <property type="entry name" value="ADENYLYLTRANSFERASE AND SULFURTRANSFERASE MOCS3"/>
    <property type="match status" value="1"/>
</dbReference>
<organism evidence="3 4">
    <name type="scientific">Commensalibacter oyaizuii</name>
    <dbReference type="NCBI Taxonomy" id="3043873"/>
    <lineage>
        <taxon>Bacteria</taxon>
        <taxon>Pseudomonadati</taxon>
        <taxon>Pseudomonadota</taxon>
        <taxon>Alphaproteobacteria</taxon>
        <taxon>Acetobacterales</taxon>
        <taxon>Acetobacteraceae</taxon>
    </lineage>
</organism>
<dbReference type="EMBL" id="JASBAO010000001">
    <property type="protein sequence ID" value="MDI2091358.1"/>
    <property type="molecule type" value="Genomic_DNA"/>
</dbReference>
<dbReference type="InterPro" id="IPR000594">
    <property type="entry name" value="ThiF_NAD_FAD-bd"/>
</dbReference>
<dbReference type="SUPFAM" id="SSF69572">
    <property type="entry name" value="Activating enzymes of the ubiquitin-like proteins"/>
    <property type="match status" value="1"/>
</dbReference>
<name>A0ABT6Q2N1_9PROT</name>
<dbReference type="InterPro" id="IPR001763">
    <property type="entry name" value="Rhodanese-like_dom"/>
</dbReference>
<protein>
    <submittedName>
        <fullName evidence="3">HesA/MoeB/ThiF family protein</fullName>
    </submittedName>
</protein>
<feature type="transmembrane region" description="Helical" evidence="1">
    <location>
        <begin position="33"/>
        <end position="57"/>
    </location>
</feature>
<accession>A0ABT6Q2N1</accession>
<keyword evidence="4" id="KW-1185">Reference proteome</keyword>
<keyword evidence="1" id="KW-1133">Transmembrane helix</keyword>